<dbReference type="GO" id="GO:0005886">
    <property type="term" value="C:plasma membrane"/>
    <property type="evidence" value="ECO:0007669"/>
    <property type="project" value="UniProtKB-SubCell"/>
</dbReference>
<evidence type="ECO:0000256" key="2">
    <source>
        <dbReference type="ARBA" id="ARBA00022475"/>
    </source>
</evidence>
<dbReference type="PIRSF" id="PIRSF035875">
    <property type="entry name" value="RNase_BN"/>
    <property type="match status" value="1"/>
</dbReference>
<keyword evidence="3 6" id="KW-0812">Transmembrane</keyword>
<feature type="transmembrane region" description="Helical" evidence="6">
    <location>
        <begin position="239"/>
        <end position="257"/>
    </location>
</feature>
<feature type="transmembrane region" description="Helical" evidence="6">
    <location>
        <begin position="213"/>
        <end position="233"/>
    </location>
</feature>
<name>A0A928WXH7_LEPEC</name>
<protein>
    <submittedName>
        <fullName evidence="7">YihY/virulence factor BrkB family protein</fullName>
    </submittedName>
</protein>
<dbReference type="Proteomes" id="UP000615026">
    <property type="component" value="Unassembled WGS sequence"/>
</dbReference>
<organism evidence="7 8">
    <name type="scientific">Leptolyngbya cf. ectocarpi LEGE 11479</name>
    <dbReference type="NCBI Taxonomy" id="1828722"/>
    <lineage>
        <taxon>Bacteria</taxon>
        <taxon>Bacillati</taxon>
        <taxon>Cyanobacteriota</taxon>
        <taxon>Cyanophyceae</taxon>
        <taxon>Leptolyngbyales</taxon>
        <taxon>Leptolyngbyaceae</taxon>
        <taxon>Leptolyngbya group</taxon>
        <taxon>Leptolyngbya</taxon>
    </lineage>
</organism>
<dbReference type="InterPro" id="IPR017039">
    <property type="entry name" value="Virul_fac_BrkB"/>
</dbReference>
<comment type="subcellular location">
    <subcellularLocation>
        <location evidence="1">Cell membrane</location>
        <topology evidence="1">Multi-pass membrane protein</topology>
    </subcellularLocation>
</comment>
<evidence type="ECO:0000256" key="6">
    <source>
        <dbReference type="SAM" id="Phobius"/>
    </source>
</evidence>
<dbReference type="Pfam" id="PF03631">
    <property type="entry name" value="Virul_fac_BrkB"/>
    <property type="match status" value="1"/>
</dbReference>
<dbReference type="EMBL" id="JADEXP010000004">
    <property type="protein sequence ID" value="MBE9065265.1"/>
    <property type="molecule type" value="Genomic_DNA"/>
</dbReference>
<keyword evidence="8" id="KW-1185">Reference proteome</keyword>
<accession>A0A928WXH7</accession>
<evidence type="ECO:0000256" key="3">
    <source>
        <dbReference type="ARBA" id="ARBA00022692"/>
    </source>
</evidence>
<gene>
    <name evidence="7" type="ORF">IQ260_01210</name>
</gene>
<proteinExistence type="predicted"/>
<dbReference type="RefSeq" id="WP_193990063.1">
    <property type="nucleotide sequence ID" value="NZ_JADEXP010000004.1"/>
</dbReference>
<evidence type="ECO:0000313" key="7">
    <source>
        <dbReference type="EMBL" id="MBE9065265.1"/>
    </source>
</evidence>
<evidence type="ECO:0000313" key="8">
    <source>
        <dbReference type="Proteomes" id="UP000615026"/>
    </source>
</evidence>
<dbReference type="PANTHER" id="PTHR30213:SF1">
    <property type="entry name" value="INNER MEMBRANE PROTEIN YHJD"/>
    <property type="match status" value="1"/>
</dbReference>
<keyword evidence="5 6" id="KW-0472">Membrane</keyword>
<evidence type="ECO:0000256" key="1">
    <source>
        <dbReference type="ARBA" id="ARBA00004651"/>
    </source>
</evidence>
<feature type="transmembrane region" description="Helical" evidence="6">
    <location>
        <begin position="25"/>
        <end position="52"/>
    </location>
</feature>
<comment type="caution">
    <text evidence="7">The sequence shown here is derived from an EMBL/GenBank/DDBJ whole genome shotgun (WGS) entry which is preliminary data.</text>
</comment>
<feature type="transmembrane region" description="Helical" evidence="6">
    <location>
        <begin position="138"/>
        <end position="171"/>
    </location>
</feature>
<evidence type="ECO:0000256" key="4">
    <source>
        <dbReference type="ARBA" id="ARBA00022989"/>
    </source>
</evidence>
<feature type="transmembrane region" description="Helical" evidence="6">
    <location>
        <begin position="177"/>
        <end position="201"/>
    </location>
</feature>
<keyword evidence="2" id="KW-1003">Cell membrane</keyword>
<evidence type="ECO:0000256" key="5">
    <source>
        <dbReference type="ARBA" id="ARBA00023136"/>
    </source>
</evidence>
<feature type="transmembrane region" description="Helical" evidence="6">
    <location>
        <begin position="92"/>
        <end position="117"/>
    </location>
</feature>
<dbReference type="PANTHER" id="PTHR30213">
    <property type="entry name" value="INNER MEMBRANE PROTEIN YHJD"/>
    <property type="match status" value="1"/>
</dbReference>
<dbReference type="NCBIfam" id="TIGR00765">
    <property type="entry name" value="yihY_not_rbn"/>
    <property type="match status" value="1"/>
</dbReference>
<dbReference type="AlphaFoldDB" id="A0A928WXH7"/>
<reference evidence="7" key="1">
    <citation type="submission" date="2020-10" db="EMBL/GenBank/DDBJ databases">
        <authorList>
            <person name="Castelo-Branco R."/>
            <person name="Eusebio N."/>
            <person name="Adriana R."/>
            <person name="Vieira A."/>
            <person name="Brugerolle De Fraissinette N."/>
            <person name="Rezende De Castro R."/>
            <person name="Schneider M.P."/>
            <person name="Vasconcelos V."/>
            <person name="Leao P.N."/>
        </authorList>
    </citation>
    <scope>NUCLEOTIDE SEQUENCE</scope>
    <source>
        <strain evidence="7">LEGE 11479</strain>
    </source>
</reference>
<sequence length="297" mass="31640">MKLRSVIALLRSTIRSWQQDDASRLAAALAYYTTFSLAPVLVIVVAIAGAVFGQEAVQGELVNQLAGLMGQQSADIIQALLVNTQTSSTGGFWPTVISIVLLVFGATGVFSQLQTSLNLIWNAKPAKQGPMQFIRTRLLSFAMVAVIGFLLLVSLILSAGLAALGNIFAAAQIWAPLWQGINAILSFGVVTLLFGLIYKVLPDVKITWRDVSVGAVITALLFTIGKVLIGLYLGNSSVGSAYGAAGSLAVVLIWVYYSAQILFFGAEFTQVYANRYGSKIVASRAPSTDYDGIPGRR</sequence>
<keyword evidence="4 6" id="KW-1133">Transmembrane helix</keyword>